<feature type="transmembrane region" description="Helical" evidence="5">
    <location>
        <begin position="159"/>
        <end position="180"/>
    </location>
</feature>
<dbReference type="Proteomes" id="UP000663870">
    <property type="component" value="Unassembled WGS sequence"/>
</dbReference>
<feature type="transmembrane region" description="Helical" evidence="5">
    <location>
        <begin position="223"/>
        <end position="245"/>
    </location>
</feature>
<reference evidence="7" key="1">
    <citation type="submission" date="2021-02" db="EMBL/GenBank/DDBJ databases">
        <authorList>
            <person name="Nowell W R."/>
        </authorList>
    </citation>
    <scope>NUCLEOTIDE SEQUENCE</scope>
</reference>
<keyword evidence="4 5" id="KW-0472">Membrane</keyword>
<evidence type="ECO:0000313" key="10">
    <source>
        <dbReference type="Proteomes" id="UP000663870"/>
    </source>
</evidence>
<evidence type="ECO:0000313" key="9">
    <source>
        <dbReference type="Proteomes" id="UP000663854"/>
    </source>
</evidence>
<feature type="transmembrane region" description="Helical" evidence="5">
    <location>
        <begin position="40"/>
        <end position="62"/>
    </location>
</feature>
<gene>
    <name evidence="8" type="ORF">JXQ802_LOCUS32825</name>
    <name evidence="7" type="ORF">PYM288_LOCUS5049</name>
</gene>
<evidence type="ECO:0000256" key="4">
    <source>
        <dbReference type="ARBA" id="ARBA00023136"/>
    </source>
</evidence>
<proteinExistence type="predicted"/>
<organism evidence="7 9">
    <name type="scientific">Rotaria sordida</name>
    <dbReference type="NCBI Taxonomy" id="392033"/>
    <lineage>
        <taxon>Eukaryota</taxon>
        <taxon>Metazoa</taxon>
        <taxon>Spiralia</taxon>
        <taxon>Gnathifera</taxon>
        <taxon>Rotifera</taxon>
        <taxon>Eurotatoria</taxon>
        <taxon>Bdelloidea</taxon>
        <taxon>Philodinida</taxon>
        <taxon>Philodinidae</taxon>
        <taxon>Rotaria</taxon>
    </lineage>
</organism>
<dbReference type="EMBL" id="CAJNOL010001467">
    <property type="protein sequence ID" value="CAF1364828.1"/>
    <property type="molecule type" value="Genomic_DNA"/>
</dbReference>
<protein>
    <recommendedName>
        <fullName evidence="6">G-protein coupled receptors family 1 profile domain-containing protein</fullName>
    </recommendedName>
</protein>
<feature type="transmembrane region" description="Helical" evidence="5">
    <location>
        <begin position="112"/>
        <end position="129"/>
    </location>
</feature>
<dbReference type="PROSITE" id="PS50262">
    <property type="entry name" value="G_PROTEIN_RECEP_F1_2"/>
    <property type="match status" value="1"/>
</dbReference>
<accession>A0A813TCC6</accession>
<dbReference type="CDD" id="cd00637">
    <property type="entry name" value="7tm_classA_rhodopsin-like"/>
    <property type="match status" value="1"/>
</dbReference>
<feature type="transmembrane region" description="Helical" evidence="5">
    <location>
        <begin position="74"/>
        <end position="92"/>
    </location>
</feature>
<sequence length="299" mass="35150">MFIEWFILITCILSAFISISFVIFVIFASSIHSISIALTCHSSITVIIANIVLVLTTIFMLKINFENNNLWCQIDAYCFQVSLILIYHSYYLQAFHRFSSVVYHHNVYFRTYHIFLGILILQWIFAWLYPFRLLKFGLFTYNPIINACHLDWNLSHELFLLLSIEYLIPLIIDAVLYTSLIKHSHLHIAQITHHSVTQHRNQIIISQEQRRIKREFKMLKRILIFYLALVIMDFPSVILTIIAAIDSHDSISLQYSYKIILVLISCILLMISICQFILTPSVKTLIHDYIKRRTNQVFG</sequence>
<name>A0A813TCC6_9BILA</name>
<evidence type="ECO:0000256" key="2">
    <source>
        <dbReference type="ARBA" id="ARBA00022692"/>
    </source>
</evidence>
<comment type="caution">
    <text evidence="7">The sequence shown here is derived from an EMBL/GenBank/DDBJ whole genome shotgun (WGS) entry which is preliminary data.</text>
</comment>
<feature type="domain" description="G-protein coupled receptors family 1 profile" evidence="6">
    <location>
        <begin position="14"/>
        <end position="283"/>
    </location>
</feature>
<feature type="transmembrane region" description="Helical" evidence="5">
    <location>
        <begin position="257"/>
        <end position="278"/>
    </location>
</feature>
<evidence type="ECO:0000256" key="3">
    <source>
        <dbReference type="ARBA" id="ARBA00022989"/>
    </source>
</evidence>
<dbReference type="GO" id="GO:0016020">
    <property type="term" value="C:membrane"/>
    <property type="evidence" value="ECO:0007669"/>
    <property type="project" value="UniProtKB-SubCell"/>
</dbReference>
<feature type="transmembrane region" description="Helical" evidence="5">
    <location>
        <begin position="6"/>
        <end position="28"/>
    </location>
</feature>
<evidence type="ECO:0000313" key="7">
    <source>
        <dbReference type="EMBL" id="CAF0810208.1"/>
    </source>
</evidence>
<dbReference type="AlphaFoldDB" id="A0A813TCC6"/>
<evidence type="ECO:0000313" key="8">
    <source>
        <dbReference type="EMBL" id="CAF1364828.1"/>
    </source>
</evidence>
<keyword evidence="2 5" id="KW-0812">Transmembrane</keyword>
<dbReference type="Proteomes" id="UP000663854">
    <property type="component" value="Unassembled WGS sequence"/>
</dbReference>
<keyword evidence="10" id="KW-1185">Reference proteome</keyword>
<evidence type="ECO:0000259" key="6">
    <source>
        <dbReference type="PROSITE" id="PS50262"/>
    </source>
</evidence>
<dbReference type="Gene3D" id="1.20.1070.10">
    <property type="entry name" value="Rhodopsin 7-helix transmembrane proteins"/>
    <property type="match status" value="1"/>
</dbReference>
<comment type="subcellular location">
    <subcellularLocation>
        <location evidence="1">Membrane</location>
    </subcellularLocation>
</comment>
<dbReference type="InterPro" id="IPR017452">
    <property type="entry name" value="GPCR_Rhodpsn_7TM"/>
</dbReference>
<dbReference type="EMBL" id="CAJNOH010000049">
    <property type="protein sequence ID" value="CAF0810208.1"/>
    <property type="molecule type" value="Genomic_DNA"/>
</dbReference>
<keyword evidence="3 5" id="KW-1133">Transmembrane helix</keyword>
<dbReference type="SUPFAM" id="SSF81321">
    <property type="entry name" value="Family A G protein-coupled receptor-like"/>
    <property type="match status" value="1"/>
</dbReference>
<evidence type="ECO:0000256" key="1">
    <source>
        <dbReference type="ARBA" id="ARBA00004370"/>
    </source>
</evidence>
<evidence type="ECO:0000256" key="5">
    <source>
        <dbReference type="SAM" id="Phobius"/>
    </source>
</evidence>